<dbReference type="Proteomes" id="UP000664620">
    <property type="component" value="Unassembled WGS sequence"/>
</dbReference>
<name>A0A939NTS5_KLEPN</name>
<sequence length="52" mass="5871">MEAMDAINDRYGKRKVVIGAQGFQNKHSESGYAFTTLHNKTFRLASNLLNII</sequence>
<organism evidence="2 3">
    <name type="scientific">Klebsiella pneumoniae</name>
    <dbReference type="NCBI Taxonomy" id="573"/>
    <lineage>
        <taxon>Bacteria</taxon>
        <taxon>Pseudomonadati</taxon>
        <taxon>Pseudomonadota</taxon>
        <taxon>Gammaproteobacteria</taxon>
        <taxon>Enterobacterales</taxon>
        <taxon>Enterobacteriaceae</taxon>
        <taxon>Klebsiella/Raoultella group</taxon>
        <taxon>Klebsiella</taxon>
        <taxon>Klebsiella pneumoniae complex</taxon>
    </lineage>
</organism>
<evidence type="ECO:0000313" key="2">
    <source>
        <dbReference type="EMBL" id="MBO2029690.1"/>
    </source>
</evidence>
<proteinExistence type="predicted"/>
<dbReference type="InterPro" id="IPR025188">
    <property type="entry name" value="DUF4113"/>
</dbReference>
<dbReference type="EMBL" id="JAGETO010000243">
    <property type="protein sequence ID" value="MBO2029690.1"/>
    <property type="molecule type" value="Genomic_DNA"/>
</dbReference>
<gene>
    <name evidence="2" type="ORF">J4734_27110</name>
</gene>
<evidence type="ECO:0000313" key="3">
    <source>
        <dbReference type="Proteomes" id="UP000664620"/>
    </source>
</evidence>
<accession>A0A939NTS5</accession>
<dbReference type="AlphaFoldDB" id="A0A939NTS5"/>
<feature type="domain" description="DUF4113" evidence="1">
    <location>
        <begin position="1"/>
        <end position="26"/>
    </location>
</feature>
<comment type="caution">
    <text evidence="2">The sequence shown here is derived from an EMBL/GenBank/DDBJ whole genome shotgun (WGS) entry which is preliminary data.</text>
</comment>
<protein>
    <submittedName>
        <fullName evidence="2">DUF4113 domain-containing protein</fullName>
    </submittedName>
</protein>
<reference evidence="2" key="1">
    <citation type="submission" date="2021-03" db="EMBL/GenBank/DDBJ databases">
        <title>Molecular epidemiology and mechanisms of colistin and carbapenem resistance in Enterobacteriaceae from clinical isolates, the environment and porcine samples in Pretoria, South Africa.</title>
        <authorList>
            <person name="Bogoshi D."/>
            <person name="Mbelle N.M."/>
            <person name="Naidoo V."/>
            <person name="Osei Sekyere J."/>
        </authorList>
    </citation>
    <scope>NUCLEOTIDE SEQUENCE</scope>
    <source>
        <strain evidence="2">C034</strain>
    </source>
</reference>
<dbReference type="Pfam" id="PF13438">
    <property type="entry name" value="DUF4113"/>
    <property type="match status" value="1"/>
</dbReference>
<evidence type="ECO:0000259" key="1">
    <source>
        <dbReference type="Pfam" id="PF13438"/>
    </source>
</evidence>